<evidence type="ECO:0000256" key="1">
    <source>
        <dbReference type="SAM" id="Phobius"/>
    </source>
</evidence>
<feature type="transmembrane region" description="Helical" evidence="1">
    <location>
        <begin position="136"/>
        <end position="162"/>
    </location>
</feature>
<gene>
    <name evidence="3" type="ORF">OEV98_09510</name>
</gene>
<keyword evidence="1" id="KW-1133">Transmembrane helix</keyword>
<dbReference type="Pfam" id="PF13240">
    <property type="entry name" value="Zn_Ribbon_1"/>
    <property type="match status" value="1"/>
</dbReference>
<keyword evidence="1" id="KW-0812">Transmembrane</keyword>
<dbReference type="Proteomes" id="UP001209318">
    <property type="component" value="Unassembled WGS sequence"/>
</dbReference>
<evidence type="ECO:0000259" key="2">
    <source>
        <dbReference type="Pfam" id="PF13240"/>
    </source>
</evidence>
<proteinExistence type="predicted"/>
<reference evidence="3" key="1">
    <citation type="submission" date="2022-10" db="EMBL/GenBank/DDBJ databases">
        <title>Description of Fervidibacillus gen. nov. in the family Fervidibacillaceae fam. nov. with two species, Fervidibacillus albus sp. nov., and Fervidibacillus halotolerans sp. nov., isolated from tidal flat sediments.</title>
        <authorList>
            <person name="Kwon K.K."/>
            <person name="Yang S.-H."/>
        </authorList>
    </citation>
    <scope>NUCLEOTIDE SEQUENCE</scope>
    <source>
        <strain evidence="3">JCM 19140</strain>
    </source>
</reference>
<keyword evidence="1" id="KW-0472">Membrane</keyword>
<keyword evidence="4" id="KW-1185">Reference proteome</keyword>
<name>A0AAE3LNF4_9BACI</name>
<feature type="transmembrane region" description="Helical" evidence="1">
    <location>
        <begin position="200"/>
        <end position="221"/>
    </location>
</feature>
<evidence type="ECO:0000313" key="4">
    <source>
        <dbReference type="Proteomes" id="UP001209318"/>
    </source>
</evidence>
<dbReference type="RefSeq" id="WP_263073038.1">
    <property type="nucleotide sequence ID" value="NZ_JAOUSF010000003.1"/>
</dbReference>
<protein>
    <submittedName>
        <fullName evidence="3">Zinc ribbon domain-containing protein</fullName>
    </submittedName>
</protein>
<feature type="transmembrane region" description="Helical" evidence="1">
    <location>
        <begin position="233"/>
        <end position="252"/>
    </location>
</feature>
<dbReference type="InterPro" id="IPR026870">
    <property type="entry name" value="Zinc_ribbon_dom"/>
</dbReference>
<feature type="domain" description="Zinc-ribbon" evidence="2">
    <location>
        <begin position="3"/>
        <end position="23"/>
    </location>
</feature>
<organism evidence="3 4">
    <name type="scientific">Perspicuibacillus lycopersici</name>
    <dbReference type="NCBI Taxonomy" id="1325689"/>
    <lineage>
        <taxon>Bacteria</taxon>
        <taxon>Bacillati</taxon>
        <taxon>Bacillota</taxon>
        <taxon>Bacilli</taxon>
        <taxon>Bacillales</taxon>
        <taxon>Bacillaceae</taxon>
        <taxon>Perspicuibacillus</taxon>
    </lineage>
</organism>
<feature type="transmembrane region" description="Helical" evidence="1">
    <location>
        <begin position="95"/>
        <end position="116"/>
    </location>
</feature>
<evidence type="ECO:0000313" key="3">
    <source>
        <dbReference type="EMBL" id="MCU9613797.1"/>
    </source>
</evidence>
<accession>A0AAE3LNF4</accession>
<sequence>MICPHCQKTNTPDASYCPYCGNSFDSIAKEPSEPVAIDSTEIAVSPMSHHTKDRRAAAISRNKKKGFFKKYWDFLLESLKSPATFSNRVGADQYLNGYLSITLYALFYGLTIAFLYRPLTLLQPPDARFLESLQTFLLSFLFYEAWLLVTAGLLYVVINYWLKLNRAFHHIVGRFGSFITISVVFMLVTFILSIPQLYVIQPFLINMTTILEFMVIFATIFSFHTEAKGKTEPLYAAIAVSAVLILLSHWFLRDIAFFI</sequence>
<feature type="transmembrane region" description="Helical" evidence="1">
    <location>
        <begin position="174"/>
        <end position="194"/>
    </location>
</feature>
<dbReference type="EMBL" id="JAOUSF010000003">
    <property type="protein sequence ID" value="MCU9613797.1"/>
    <property type="molecule type" value="Genomic_DNA"/>
</dbReference>
<comment type="caution">
    <text evidence="3">The sequence shown here is derived from an EMBL/GenBank/DDBJ whole genome shotgun (WGS) entry which is preliminary data.</text>
</comment>
<dbReference type="AlphaFoldDB" id="A0AAE3LNF4"/>